<keyword evidence="1" id="KW-0812">Transmembrane</keyword>
<dbReference type="Gene3D" id="1.20.1640.10">
    <property type="entry name" value="Multidrug efflux transporter AcrB transmembrane domain"/>
    <property type="match status" value="2"/>
</dbReference>
<feature type="transmembrane region" description="Helical" evidence="1">
    <location>
        <begin position="207"/>
        <end position="227"/>
    </location>
</feature>
<evidence type="ECO:0000256" key="1">
    <source>
        <dbReference type="SAM" id="Phobius"/>
    </source>
</evidence>
<dbReference type="EMBL" id="DSFC01000196">
    <property type="protein sequence ID" value="HEV09436.1"/>
    <property type="molecule type" value="Genomic_DNA"/>
</dbReference>
<dbReference type="Gene3D" id="3.30.70.1430">
    <property type="entry name" value="Multidrug efflux transporter AcrB pore domain"/>
    <property type="match status" value="1"/>
</dbReference>
<dbReference type="Gene3D" id="3.30.70.1320">
    <property type="entry name" value="Multidrug efflux transporter AcrB pore domain like"/>
    <property type="match status" value="1"/>
</dbReference>
<dbReference type="PRINTS" id="PR00702">
    <property type="entry name" value="ACRIFLAVINRP"/>
</dbReference>
<dbReference type="Pfam" id="PF00873">
    <property type="entry name" value="ACR_tran"/>
    <property type="match status" value="1"/>
</dbReference>
<proteinExistence type="predicted"/>
<dbReference type="SUPFAM" id="SSF82714">
    <property type="entry name" value="Multidrug efflux transporter AcrB TolC docking domain, DN and DC subdomains"/>
    <property type="match status" value="2"/>
</dbReference>
<dbReference type="Gene3D" id="3.30.70.1440">
    <property type="entry name" value="Multidrug efflux transporter AcrB pore domain"/>
    <property type="match status" value="1"/>
</dbReference>
<feature type="transmembrane region" description="Helical" evidence="1">
    <location>
        <begin position="826"/>
        <end position="851"/>
    </location>
</feature>
<feature type="transmembrane region" description="Helical" evidence="1">
    <location>
        <begin position="310"/>
        <end position="337"/>
    </location>
</feature>
<dbReference type="GO" id="GO:0005886">
    <property type="term" value="C:plasma membrane"/>
    <property type="evidence" value="ECO:0007669"/>
    <property type="project" value="TreeGrafter"/>
</dbReference>
<dbReference type="GO" id="GO:0042910">
    <property type="term" value="F:xenobiotic transmembrane transporter activity"/>
    <property type="evidence" value="ECO:0007669"/>
    <property type="project" value="TreeGrafter"/>
</dbReference>
<comment type="caution">
    <text evidence="2">The sequence shown here is derived from an EMBL/GenBank/DDBJ whole genome shotgun (WGS) entry which is preliminary data.</text>
</comment>
<feature type="non-terminal residue" evidence="2">
    <location>
        <position position="1"/>
    </location>
</feature>
<dbReference type="SUPFAM" id="SSF82693">
    <property type="entry name" value="Multidrug efflux transporter AcrB pore domain, PN1, PN2, PC1 and PC2 subdomains"/>
    <property type="match status" value="2"/>
</dbReference>
<dbReference type="PANTHER" id="PTHR32063">
    <property type="match status" value="1"/>
</dbReference>
<organism evidence="2">
    <name type="scientific">Sulfurihydrogenibium azorense</name>
    <dbReference type="NCBI Taxonomy" id="309806"/>
    <lineage>
        <taxon>Bacteria</taxon>
        <taxon>Pseudomonadati</taxon>
        <taxon>Aquificota</taxon>
        <taxon>Aquificia</taxon>
        <taxon>Aquificales</taxon>
        <taxon>Hydrogenothermaceae</taxon>
        <taxon>Sulfurihydrogenibium</taxon>
    </lineage>
</organism>
<reference evidence="2" key="1">
    <citation type="journal article" date="2020" name="mSystems">
        <title>Genome- and Community-Level Interaction Insights into Carbon Utilization and Element Cycling Functions of Hydrothermarchaeota in Hydrothermal Sediment.</title>
        <authorList>
            <person name="Zhou Z."/>
            <person name="Liu Y."/>
            <person name="Xu W."/>
            <person name="Pan J."/>
            <person name="Luo Z.H."/>
            <person name="Li M."/>
        </authorList>
    </citation>
    <scope>NUCLEOTIDE SEQUENCE [LARGE SCALE GENOMIC DNA]</scope>
    <source>
        <strain evidence="2">SpSt-1257</strain>
    </source>
</reference>
<keyword evidence="1" id="KW-0472">Membrane</keyword>
<feature type="transmembrane region" description="Helical" evidence="1">
    <location>
        <begin position="184"/>
        <end position="200"/>
    </location>
</feature>
<sequence>DILYYKIKPLIISIPGVYDLEIKAPQWQEFHIVVDTDKLNNYNISLDYLKSVIYNQTKIDFLGVSDLLNKQYIVTLYQKPEDVYKLLDVKIPLPNGRYINLSDVAVIVNSKYPSRATSGFSNVKNAVVFNILRQPDADTTTVIQNVDRQIDIINKSLEKEGVKIYKSYDSSVFIKESIKSVRDAIVLGSIIAVVILFIFLRKVKISFATLLILPMVFFITIIGIKVLGLDFNLFSLGGMAAAIGGLVDHVIIVVENIDRHLKYGKDKLTAIIDGSKEILPIMTGATLISTLVFLPLLFVPGVVGVFLKQLALVLVLTYIVSQIAAIFLVPVIAYILLPNRFESKEDFITRLEKRYEKFLERLFKYDFIAVVLIFVVMLSGFLLYRSIPATFLPKWDEGSFVVDFTLPAGTSLEESYKTAMEMGKILNSIPEVKNWTLRIGTSLGHVTEQPNVGDFLVVLKENKNRSIFEIKEEVRKRIEDKFNNLEEFDLPQVIEDRLADILGEEAPISVLLYGYDPDKLVSYGFKLRDMLREKPLLEEVNLKTAFSSGEIRVRLKPEAQSIYGLSLNDLYQQLYNAYWGSVVGNIVYGEKVINLRLISTDKQQFLNPESMKVYSNTVGRFIPLSEVAEVSYKSNVPEVTHYNLSPVAVITVRFKGNNMSDAVKVVNQTIQEANLPSDITPVVSGFYRQQQESFKNLMLVILAAITFIGIFVMILFVDFKITLSILLAVVLTLTGVLVALFITGKPLDITGLIGMLIVLSIVINNNVLIFDFYKNSPEEKIENRILYATASRFRPITMTMLSNAFAMLPIALAIGSGTQILQDLAISMIGGLVFAIFVNLLIIPLFFHFLARFLNH</sequence>
<evidence type="ECO:0000313" key="2">
    <source>
        <dbReference type="EMBL" id="HEV09436.1"/>
    </source>
</evidence>
<feature type="transmembrane region" description="Helical" evidence="1">
    <location>
        <begin position="723"/>
        <end position="743"/>
    </location>
</feature>
<keyword evidence="1" id="KW-1133">Transmembrane helix</keyword>
<dbReference type="SUPFAM" id="SSF82866">
    <property type="entry name" value="Multidrug efflux transporter AcrB transmembrane domain"/>
    <property type="match status" value="2"/>
</dbReference>
<feature type="transmembrane region" description="Helical" evidence="1">
    <location>
        <begin position="697"/>
        <end position="716"/>
    </location>
</feature>
<dbReference type="AlphaFoldDB" id="A0A831YEL5"/>
<accession>A0A831YEL5</accession>
<dbReference type="InterPro" id="IPR001036">
    <property type="entry name" value="Acrflvin-R"/>
</dbReference>
<dbReference type="InterPro" id="IPR027463">
    <property type="entry name" value="AcrB_DN_DC_subdom"/>
</dbReference>
<feature type="transmembrane region" description="Helical" evidence="1">
    <location>
        <begin position="278"/>
        <end position="298"/>
    </location>
</feature>
<feature type="transmembrane region" description="Helical" evidence="1">
    <location>
        <begin position="362"/>
        <end position="384"/>
    </location>
</feature>
<feature type="transmembrane region" description="Helical" evidence="1">
    <location>
        <begin position="793"/>
        <end position="814"/>
    </location>
</feature>
<name>A0A831YEL5_9AQUI</name>
<feature type="transmembrane region" description="Helical" evidence="1">
    <location>
        <begin position="749"/>
        <end position="773"/>
    </location>
</feature>
<dbReference type="PANTHER" id="PTHR32063:SF0">
    <property type="entry name" value="SWARMING MOTILITY PROTEIN SWRC"/>
    <property type="match status" value="1"/>
</dbReference>
<protein>
    <submittedName>
        <fullName evidence="2">Efflux RND transporter permease subunit</fullName>
    </submittedName>
</protein>
<dbReference type="Gene3D" id="3.30.2090.10">
    <property type="entry name" value="Multidrug efflux transporter AcrB TolC docking domain, DN and DC subdomains"/>
    <property type="match status" value="2"/>
</dbReference>
<feature type="transmembrane region" description="Helical" evidence="1">
    <location>
        <begin position="233"/>
        <end position="257"/>
    </location>
</feature>
<gene>
    <name evidence="2" type="ORF">ENO34_03430</name>
</gene>
<dbReference type="Proteomes" id="UP000885621">
    <property type="component" value="Unassembled WGS sequence"/>
</dbReference>